<dbReference type="SUPFAM" id="SSF103473">
    <property type="entry name" value="MFS general substrate transporter"/>
    <property type="match status" value="1"/>
</dbReference>
<dbReference type="InterPro" id="IPR036259">
    <property type="entry name" value="MFS_trans_sf"/>
</dbReference>
<evidence type="ECO:0000256" key="2">
    <source>
        <dbReference type="ARBA" id="ARBA00022692"/>
    </source>
</evidence>
<evidence type="ECO:0000256" key="1">
    <source>
        <dbReference type="ARBA" id="ARBA00004141"/>
    </source>
</evidence>
<evidence type="ECO:0000256" key="3">
    <source>
        <dbReference type="ARBA" id="ARBA00022989"/>
    </source>
</evidence>
<name>A0A8B8DBJ8_CRAVI</name>
<feature type="transmembrane region" description="Helical" evidence="5">
    <location>
        <begin position="150"/>
        <end position="170"/>
    </location>
</feature>
<protein>
    <submittedName>
        <fullName evidence="8">Disrupted in renal carcinoma protein 2 homolog</fullName>
    </submittedName>
</protein>
<feature type="transmembrane region" description="Helical" evidence="5">
    <location>
        <begin position="89"/>
        <end position="109"/>
    </location>
</feature>
<feature type="transmembrane region" description="Helical" evidence="5">
    <location>
        <begin position="262"/>
        <end position="279"/>
    </location>
</feature>
<feature type="transmembrane region" description="Helical" evidence="5">
    <location>
        <begin position="61"/>
        <end position="82"/>
    </location>
</feature>
<organism evidence="7 8">
    <name type="scientific">Crassostrea virginica</name>
    <name type="common">Eastern oyster</name>
    <dbReference type="NCBI Taxonomy" id="6565"/>
    <lineage>
        <taxon>Eukaryota</taxon>
        <taxon>Metazoa</taxon>
        <taxon>Spiralia</taxon>
        <taxon>Lophotrochozoa</taxon>
        <taxon>Mollusca</taxon>
        <taxon>Bivalvia</taxon>
        <taxon>Autobranchia</taxon>
        <taxon>Pteriomorphia</taxon>
        <taxon>Ostreida</taxon>
        <taxon>Ostreoidea</taxon>
        <taxon>Ostreidae</taxon>
        <taxon>Crassostrea</taxon>
    </lineage>
</organism>
<dbReference type="InterPro" id="IPR011701">
    <property type="entry name" value="MFS"/>
</dbReference>
<dbReference type="Gene3D" id="1.20.1250.20">
    <property type="entry name" value="MFS general substrate transporter like domains"/>
    <property type="match status" value="2"/>
</dbReference>
<feature type="transmembrane region" description="Helical" evidence="5">
    <location>
        <begin position="390"/>
        <end position="414"/>
    </location>
</feature>
<dbReference type="GeneID" id="111125120"/>
<evidence type="ECO:0000256" key="4">
    <source>
        <dbReference type="ARBA" id="ARBA00023136"/>
    </source>
</evidence>
<dbReference type="AlphaFoldDB" id="A0A8B8DBJ8"/>
<comment type="subcellular location">
    <subcellularLocation>
        <location evidence="1">Membrane</location>
        <topology evidence="1">Multi-pass membrane protein</topology>
    </subcellularLocation>
</comment>
<accession>A0A8B8DBJ8</accession>
<dbReference type="GO" id="GO:0022857">
    <property type="term" value="F:transmembrane transporter activity"/>
    <property type="evidence" value="ECO:0007669"/>
    <property type="project" value="InterPro"/>
</dbReference>
<keyword evidence="7" id="KW-1185">Reference proteome</keyword>
<proteinExistence type="predicted"/>
<feature type="transmembrane region" description="Helical" evidence="5">
    <location>
        <begin position="420"/>
        <end position="440"/>
    </location>
</feature>
<feature type="transmembrane region" description="Helical" evidence="5">
    <location>
        <begin position="210"/>
        <end position="230"/>
    </location>
</feature>
<evidence type="ECO:0000313" key="7">
    <source>
        <dbReference type="Proteomes" id="UP000694844"/>
    </source>
</evidence>
<keyword evidence="4 5" id="KW-0472">Membrane</keyword>
<keyword evidence="3 5" id="KW-1133">Transmembrane helix</keyword>
<dbReference type="KEGG" id="cvn:111125120"/>
<dbReference type="RefSeq" id="XP_022324311.1">
    <property type="nucleotide sequence ID" value="XM_022468603.1"/>
</dbReference>
<evidence type="ECO:0000256" key="5">
    <source>
        <dbReference type="SAM" id="Phobius"/>
    </source>
</evidence>
<gene>
    <name evidence="8" type="primary">LOC111125120</name>
</gene>
<feature type="signal peptide" evidence="6">
    <location>
        <begin position="1"/>
        <end position="39"/>
    </location>
</feature>
<dbReference type="GO" id="GO:0016020">
    <property type="term" value="C:membrane"/>
    <property type="evidence" value="ECO:0007669"/>
    <property type="project" value="UniProtKB-SubCell"/>
</dbReference>
<evidence type="ECO:0000313" key="8">
    <source>
        <dbReference type="RefSeq" id="XP_022324311.1"/>
    </source>
</evidence>
<feature type="chain" id="PRO_5034753891" evidence="6">
    <location>
        <begin position="40"/>
        <end position="468"/>
    </location>
</feature>
<feature type="transmembrane region" description="Helical" evidence="5">
    <location>
        <begin position="328"/>
        <end position="351"/>
    </location>
</feature>
<feature type="transmembrane region" description="Helical" evidence="5">
    <location>
        <begin position="357"/>
        <end position="378"/>
    </location>
</feature>
<feature type="transmembrane region" description="Helical" evidence="5">
    <location>
        <begin position="299"/>
        <end position="316"/>
    </location>
</feature>
<dbReference type="PANTHER" id="PTHR10924">
    <property type="entry name" value="MAJOR FACILITATOR SUPERFAMILY PROTEIN-RELATED"/>
    <property type="match status" value="1"/>
</dbReference>
<dbReference type="Proteomes" id="UP000694844">
    <property type="component" value="Chromosome 3"/>
</dbReference>
<sequence>MTYSVNGSAPGPGLRTYGVRWYLLAVVSLHCCLQNAVWAEYPPIAQSAKLVYDWTDSDINMTLNYGNIGAIFLLIPVIWIVFAKGMRPAMLLCTSLTALGTILKALPVRNSLSSWLIPIGLFLNGSAGAVTMVGATVLSETWFPPTQRATATVFYLVSAGLGGALVFVVGPAVVPEPIEMCGNVTWSKGLNCSENKTNLNYHEVQDHLRILNFAESGIAVLLFISVCSYFPNKPLLPPSRSARETRLGLWEGTRTAVTQWKFWYLTLLCSISTAVYGAWVTTSDVLLHPFGISQEVAGWMSFSGSVGGVIFGVFLSRLSDVLQRKMKTIMIVIFSMASIFFLLFILVLMKVLPNERWLLYSTYVSACVLTSGAQPLYFEITCENLFPISEAIVSGSLSFLLNVASTVFLLLAMIPGMGHMWANWAVLVTTLLSAVLLYLFRGRYRRLDIDLDISESEDPPYKYKRLNS</sequence>
<dbReference type="OrthoDB" id="422206at2759"/>
<reference evidence="8" key="1">
    <citation type="submission" date="2025-08" db="UniProtKB">
        <authorList>
            <consortium name="RefSeq"/>
        </authorList>
    </citation>
    <scope>IDENTIFICATION</scope>
    <source>
        <tissue evidence="8">Whole sample</tissue>
    </source>
</reference>
<keyword evidence="6" id="KW-0732">Signal</keyword>
<feature type="transmembrane region" description="Helical" evidence="5">
    <location>
        <begin position="115"/>
        <end position="138"/>
    </location>
</feature>
<dbReference type="InterPro" id="IPR049680">
    <property type="entry name" value="FLVCR1-2_SLC49-like"/>
</dbReference>
<evidence type="ECO:0000256" key="6">
    <source>
        <dbReference type="SAM" id="SignalP"/>
    </source>
</evidence>
<dbReference type="PANTHER" id="PTHR10924:SF27">
    <property type="entry name" value="SOLUTE CARRIER FAMILY 49 MEMBER 4"/>
    <property type="match status" value="1"/>
</dbReference>
<dbReference type="Pfam" id="PF07690">
    <property type="entry name" value="MFS_1"/>
    <property type="match status" value="1"/>
</dbReference>
<keyword evidence="2 5" id="KW-0812">Transmembrane</keyword>